<evidence type="ECO:0000256" key="1">
    <source>
        <dbReference type="ARBA" id="ARBA00006611"/>
    </source>
</evidence>
<dbReference type="PANTHER" id="PTHR30486:SF16">
    <property type="entry name" value="TWITCHING MOTILITY PROTEIN PILT"/>
    <property type="match status" value="1"/>
</dbReference>
<dbReference type="Gene3D" id="3.40.50.300">
    <property type="entry name" value="P-loop containing nucleotide triphosphate hydrolases"/>
    <property type="match status" value="1"/>
</dbReference>
<evidence type="ECO:0000313" key="3">
    <source>
        <dbReference type="EMBL" id="PIR77804.1"/>
    </source>
</evidence>
<dbReference type="InterPro" id="IPR050921">
    <property type="entry name" value="T4SS_GSP_E_ATPase"/>
</dbReference>
<evidence type="ECO:0000313" key="4">
    <source>
        <dbReference type="Proteomes" id="UP000228528"/>
    </source>
</evidence>
<sequence length="185" mass="20557">PIEFIFKPEKSIISQRQLGIDMTTFAGGLKHVLRQDPNVIMLGEMRDLETIATAITLAETGHLVLATLHTYNAVQTIDRIIDIFPPHQQGQVRSQLSGILTAIISQRLLPSREGGRIAAREILLNNNAVANLIREGKIAQIKSTIETNSASGMVTMDKHIKLLYETGKIEKETAELYMEDKRGVE</sequence>
<dbReference type="PANTHER" id="PTHR30486">
    <property type="entry name" value="TWITCHING MOTILITY PROTEIN PILT"/>
    <property type="match status" value="1"/>
</dbReference>
<comment type="similarity">
    <text evidence="1">Belongs to the GSP E family.</text>
</comment>
<dbReference type="SUPFAM" id="SSF52540">
    <property type="entry name" value="P-loop containing nucleoside triphosphate hydrolases"/>
    <property type="match status" value="1"/>
</dbReference>
<dbReference type="Pfam" id="PF00437">
    <property type="entry name" value="T2SSE"/>
    <property type="match status" value="1"/>
</dbReference>
<accession>A0A2M6P285</accession>
<proteinExistence type="inferred from homology"/>
<dbReference type="GO" id="GO:0016887">
    <property type="term" value="F:ATP hydrolysis activity"/>
    <property type="evidence" value="ECO:0007669"/>
    <property type="project" value="InterPro"/>
</dbReference>
<dbReference type="InterPro" id="IPR027417">
    <property type="entry name" value="P-loop_NTPase"/>
</dbReference>
<comment type="caution">
    <text evidence="3">The sequence shown here is derived from an EMBL/GenBank/DDBJ whole genome shotgun (WGS) entry which is preliminary data.</text>
</comment>
<feature type="domain" description="Bacterial type II secretion system protein E" evidence="2">
    <location>
        <begin position="23"/>
        <end position="179"/>
    </location>
</feature>
<evidence type="ECO:0000259" key="2">
    <source>
        <dbReference type="Pfam" id="PF00437"/>
    </source>
</evidence>
<organism evidence="3 4">
    <name type="scientific">Candidatus Magasanikbacteria bacterium CG10_big_fil_rev_8_21_14_0_10_38_6</name>
    <dbReference type="NCBI Taxonomy" id="1974647"/>
    <lineage>
        <taxon>Bacteria</taxon>
        <taxon>Candidatus Magasanikiibacteriota</taxon>
    </lineage>
</organism>
<feature type="non-terminal residue" evidence="3">
    <location>
        <position position="1"/>
    </location>
</feature>
<dbReference type="InterPro" id="IPR001482">
    <property type="entry name" value="T2SS/T4SS_dom"/>
</dbReference>
<reference evidence="4" key="1">
    <citation type="submission" date="2017-09" db="EMBL/GenBank/DDBJ databases">
        <title>Depth-based differentiation of microbial function through sediment-hosted aquifers and enrichment of novel symbionts in the deep terrestrial subsurface.</title>
        <authorList>
            <person name="Probst A.J."/>
            <person name="Ladd B."/>
            <person name="Jarett J.K."/>
            <person name="Geller-Mcgrath D.E."/>
            <person name="Sieber C.M.K."/>
            <person name="Emerson J.B."/>
            <person name="Anantharaman K."/>
            <person name="Thomas B.C."/>
            <person name="Malmstrom R."/>
            <person name="Stieglmeier M."/>
            <person name="Klingl A."/>
            <person name="Woyke T."/>
            <person name="Ryan C.M."/>
            <person name="Banfield J.F."/>
        </authorList>
    </citation>
    <scope>NUCLEOTIDE SEQUENCE [LARGE SCALE GENOMIC DNA]</scope>
</reference>
<dbReference type="Proteomes" id="UP000228528">
    <property type="component" value="Unassembled WGS sequence"/>
</dbReference>
<name>A0A2M6P285_9BACT</name>
<dbReference type="EMBL" id="PFBW01000024">
    <property type="protein sequence ID" value="PIR77804.1"/>
    <property type="molecule type" value="Genomic_DNA"/>
</dbReference>
<protein>
    <submittedName>
        <fullName evidence="3">Type IV pili twitching motility protein PilT</fullName>
    </submittedName>
</protein>
<gene>
    <name evidence="3" type="ORF">COU30_00485</name>
</gene>
<dbReference type="AlphaFoldDB" id="A0A2M6P285"/>